<dbReference type="InterPro" id="IPR008395">
    <property type="entry name" value="Agenet-like_dom"/>
</dbReference>
<reference evidence="6 7" key="1">
    <citation type="submission" date="2021-07" db="EMBL/GenBank/DDBJ databases">
        <title>The Aristolochia fimbriata genome: insights into angiosperm evolution, floral development and chemical biosynthesis.</title>
        <authorList>
            <person name="Jiao Y."/>
        </authorList>
    </citation>
    <scope>NUCLEOTIDE SEQUENCE [LARGE SCALE GENOMIC DNA]</scope>
    <source>
        <strain evidence="6">IBCAS-2021</strain>
        <tissue evidence="6">Leaf</tissue>
    </source>
</reference>
<accession>A0AAV7FGI4</accession>
<dbReference type="Pfam" id="PF05641">
    <property type="entry name" value="Agenet"/>
    <property type="match status" value="2"/>
</dbReference>
<organism evidence="6 7">
    <name type="scientific">Aristolochia fimbriata</name>
    <name type="common">White veined hardy Dutchman's pipe vine</name>
    <dbReference type="NCBI Taxonomy" id="158543"/>
    <lineage>
        <taxon>Eukaryota</taxon>
        <taxon>Viridiplantae</taxon>
        <taxon>Streptophyta</taxon>
        <taxon>Embryophyta</taxon>
        <taxon>Tracheophyta</taxon>
        <taxon>Spermatophyta</taxon>
        <taxon>Magnoliopsida</taxon>
        <taxon>Magnoliidae</taxon>
        <taxon>Piperales</taxon>
        <taxon>Aristolochiaceae</taxon>
        <taxon>Aristolochia</taxon>
    </lineage>
</organism>
<evidence type="ECO:0000313" key="7">
    <source>
        <dbReference type="Proteomes" id="UP000825729"/>
    </source>
</evidence>
<keyword evidence="7" id="KW-1185">Reference proteome</keyword>
<name>A0AAV7FGI4_ARIFI</name>
<gene>
    <name evidence="6" type="ORF">H6P81_003803</name>
</gene>
<dbReference type="Proteomes" id="UP000825729">
    <property type="component" value="Unassembled WGS sequence"/>
</dbReference>
<dbReference type="Gene3D" id="2.30.30.140">
    <property type="match status" value="1"/>
</dbReference>
<dbReference type="InterPro" id="IPR014002">
    <property type="entry name" value="Agenet_dom_plant"/>
</dbReference>
<dbReference type="PANTHER" id="PTHR31917:SF148">
    <property type="entry name" value="DUF724 DOMAIN-CONTAINING PROTEIN 2"/>
    <property type="match status" value="1"/>
</dbReference>
<dbReference type="SMART" id="SM00743">
    <property type="entry name" value="Agenet"/>
    <property type="match status" value="2"/>
</dbReference>
<evidence type="ECO:0000259" key="5">
    <source>
        <dbReference type="SMART" id="SM00743"/>
    </source>
</evidence>
<keyword evidence="3" id="KW-0175">Coiled coil</keyword>
<dbReference type="InterPro" id="IPR007930">
    <property type="entry name" value="DUF724"/>
</dbReference>
<feature type="region of interest" description="Disordered" evidence="4">
    <location>
        <begin position="61"/>
        <end position="80"/>
    </location>
</feature>
<feature type="coiled-coil region" evidence="3">
    <location>
        <begin position="289"/>
        <end position="344"/>
    </location>
</feature>
<dbReference type="AlphaFoldDB" id="A0AAV7FGI4"/>
<dbReference type="CDD" id="cd20406">
    <property type="entry name" value="Tudor_Agenet_AtDUF_rpt2_4"/>
    <property type="match status" value="1"/>
</dbReference>
<feature type="compositionally biased region" description="Basic and acidic residues" evidence="4">
    <location>
        <begin position="61"/>
        <end position="70"/>
    </location>
</feature>
<evidence type="ECO:0000256" key="3">
    <source>
        <dbReference type="SAM" id="Coils"/>
    </source>
</evidence>
<comment type="caution">
    <text evidence="6">The sequence shown here is derived from an EMBL/GenBank/DDBJ whole genome shotgun (WGS) entry which is preliminary data.</text>
</comment>
<protein>
    <recommendedName>
        <fullName evidence="5">Agenet domain-containing protein</fullName>
    </recommendedName>
</protein>
<dbReference type="Pfam" id="PF05266">
    <property type="entry name" value="DUF724"/>
    <property type="match status" value="1"/>
</dbReference>
<dbReference type="CDD" id="cd20405">
    <property type="entry name" value="Tudor_Agenet_AtDUF_rpt1_3"/>
    <property type="match status" value="1"/>
</dbReference>
<keyword evidence="2" id="KW-0341">Growth regulation</keyword>
<evidence type="ECO:0000313" key="6">
    <source>
        <dbReference type="EMBL" id="KAG9459295.1"/>
    </source>
</evidence>
<dbReference type="EMBL" id="JAINDJ010000002">
    <property type="protein sequence ID" value="KAG9459295.1"/>
    <property type="molecule type" value="Genomic_DNA"/>
</dbReference>
<feature type="domain" description="Agenet" evidence="5">
    <location>
        <begin position="83"/>
        <end position="138"/>
    </location>
</feature>
<keyword evidence="1" id="KW-0813">Transport</keyword>
<dbReference type="PANTHER" id="PTHR31917">
    <property type="entry name" value="AGENET DOMAIN-CONTAINING PROTEIN-RELATED"/>
    <property type="match status" value="1"/>
</dbReference>
<evidence type="ECO:0000256" key="1">
    <source>
        <dbReference type="ARBA" id="ARBA00022448"/>
    </source>
</evidence>
<proteinExistence type="predicted"/>
<sequence>MEAPGAPVFVKGDHVEVRSDEPGFAGAWFEATILRGNPRKKRVLVEFKDLLNDDASRPLREFADVGDVRPRPPPPPPPLGPHREFAVGDKVEAFVRDGWWVGEVVGVANEARYIVRFVDGDESEIGKSGLRTSLDWIDGKWVRPPEVITSKTHDSLLLPPQEQSVVPLPFPKTPVLWRALESMEVFARFPQNPHFRPLERFSEELREGLAIAQMIGFVNLVEGMRLSRFADPLNGFMERLVVIEDLELHGFTVQGLHSHLLEMIRLKKTGEQCDWQLAELDGNEVLTHLNETNKKIVRLEESIACVQCKRSAAEERLENCTSACAKLEKEGMAMKEQMSAVKQEYDGLVTVPLMYSCV</sequence>
<evidence type="ECO:0000256" key="4">
    <source>
        <dbReference type="SAM" id="MobiDB-lite"/>
    </source>
</evidence>
<feature type="domain" description="Agenet" evidence="5">
    <location>
        <begin position="7"/>
        <end position="76"/>
    </location>
</feature>
<evidence type="ECO:0000256" key="2">
    <source>
        <dbReference type="ARBA" id="ARBA00022604"/>
    </source>
</evidence>
<feature type="compositionally biased region" description="Pro residues" evidence="4">
    <location>
        <begin position="71"/>
        <end position="80"/>
    </location>
</feature>